<keyword evidence="5" id="KW-1185">Reference proteome</keyword>
<evidence type="ECO:0000313" key="5">
    <source>
        <dbReference type="Proteomes" id="UP001283341"/>
    </source>
</evidence>
<feature type="transmembrane region" description="Helical" evidence="2">
    <location>
        <begin position="126"/>
        <end position="145"/>
    </location>
</feature>
<evidence type="ECO:0000256" key="2">
    <source>
        <dbReference type="SAM" id="Phobius"/>
    </source>
</evidence>
<accession>A0AAE0HVD3</accession>
<dbReference type="InterPro" id="IPR046529">
    <property type="entry name" value="DUF6594"/>
</dbReference>
<keyword evidence="1" id="KW-0175">Coiled coil</keyword>
<feature type="domain" description="DUF6594" evidence="3">
    <location>
        <begin position="63"/>
        <end position="138"/>
    </location>
</feature>
<evidence type="ECO:0000256" key="1">
    <source>
        <dbReference type="SAM" id="Coils"/>
    </source>
</evidence>
<comment type="caution">
    <text evidence="4">The sequence shown here is derived from an EMBL/GenBank/DDBJ whole genome shotgun (WGS) entry which is preliminary data.</text>
</comment>
<dbReference type="Pfam" id="PF20237">
    <property type="entry name" value="DUF6594"/>
    <property type="match status" value="1"/>
</dbReference>
<reference evidence="4" key="1">
    <citation type="journal article" date="2023" name="Mol. Phylogenet. Evol.">
        <title>Genome-scale phylogeny and comparative genomics of the fungal order Sordariales.</title>
        <authorList>
            <person name="Hensen N."/>
            <person name="Bonometti L."/>
            <person name="Westerberg I."/>
            <person name="Brannstrom I.O."/>
            <person name="Guillou S."/>
            <person name="Cros-Aarteil S."/>
            <person name="Calhoun S."/>
            <person name="Haridas S."/>
            <person name="Kuo A."/>
            <person name="Mondo S."/>
            <person name="Pangilinan J."/>
            <person name="Riley R."/>
            <person name="LaButti K."/>
            <person name="Andreopoulos B."/>
            <person name="Lipzen A."/>
            <person name="Chen C."/>
            <person name="Yan M."/>
            <person name="Daum C."/>
            <person name="Ng V."/>
            <person name="Clum A."/>
            <person name="Steindorff A."/>
            <person name="Ohm R.A."/>
            <person name="Martin F."/>
            <person name="Silar P."/>
            <person name="Natvig D.O."/>
            <person name="Lalanne C."/>
            <person name="Gautier V."/>
            <person name="Ament-Velasquez S.L."/>
            <person name="Kruys A."/>
            <person name="Hutchinson M.I."/>
            <person name="Powell A.J."/>
            <person name="Barry K."/>
            <person name="Miller A.N."/>
            <person name="Grigoriev I.V."/>
            <person name="Debuchy R."/>
            <person name="Gladieux P."/>
            <person name="Hiltunen Thoren M."/>
            <person name="Johannesson H."/>
        </authorList>
    </citation>
    <scope>NUCLEOTIDE SEQUENCE</scope>
    <source>
        <strain evidence="4">CBS 118394</strain>
    </source>
</reference>
<dbReference type="Proteomes" id="UP001283341">
    <property type="component" value="Unassembled WGS sequence"/>
</dbReference>
<reference evidence="4" key="2">
    <citation type="submission" date="2023-06" db="EMBL/GenBank/DDBJ databases">
        <authorList>
            <consortium name="Lawrence Berkeley National Laboratory"/>
            <person name="Haridas S."/>
            <person name="Hensen N."/>
            <person name="Bonometti L."/>
            <person name="Westerberg I."/>
            <person name="Brannstrom I.O."/>
            <person name="Guillou S."/>
            <person name="Cros-Aarteil S."/>
            <person name="Calhoun S."/>
            <person name="Kuo A."/>
            <person name="Mondo S."/>
            <person name="Pangilinan J."/>
            <person name="Riley R."/>
            <person name="Labutti K."/>
            <person name="Andreopoulos B."/>
            <person name="Lipzen A."/>
            <person name="Chen C."/>
            <person name="Yanf M."/>
            <person name="Daum C."/>
            <person name="Ng V."/>
            <person name="Clum A."/>
            <person name="Steindorff A."/>
            <person name="Ohm R."/>
            <person name="Martin F."/>
            <person name="Silar P."/>
            <person name="Natvig D."/>
            <person name="Lalanne C."/>
            <person name="Gautier V."/>
            <person name="Ament-Velasquez S.L."/>
            <person name="Kruys A."/>
            <person name="Hutchinson M.I."/>
            <person name="Powell A.J."/>
            <person name="Barry K."/>
            <person name="Miller A.N."/>
            <person name="Grigoriev I.V."/>
            <person name="Debuchy R."/>
            <person name="Gladieux P."/>
            <person name="Thoren M.H."/>
            <person name="Johannesson H."/>
        </authorList>
    </citation>
    <scope>NUCLEOTIDE SEQUENCE</scope>
    <source>
        <strain evidence="4">CBS 118394</strain>
    </source>
</reference>
<feature type="coiled-coil region" evidence="1">
    <location>
        <begin position="1"/>
        <end position="31"/>
    </location>
</feature>
<keyword evidence="2" id="KW-1133">Transmembrane helix</keyword>
<name>A0AAE0HVD3_9PEZI</name>
<keyword evidence="2" id="KW-0472">Membrane</keyword>
<feature type="transmembrane region" description="Helical" evidence="2">
    <location>
        <begin position="69"/>
        <end position="91"/>
    </location>
</feature>
<feature type="transmembrane region" description="Helical" evidence="2">
    <location>
        <begin position="97"/>
        <end position="117"/>
    </location>
</feature>
<proteinExistence type="predicted"/>
<gene>
    <name evidence="4" type="ORF">B0H66DRAFT_565763</name>
</gene>
<keyword evidence="2" id="KW-0812">Transmembrane</keyword>
<protein>
    <recommendedName>
        <fullName evidence="3">DUF6594 domain-containing protein</fullName>
    </recommendedName>
</protein>
<dbReference type="EMBL" id="JAUEDM010000007">
    <property type="protein sequence ID" value="KAK3313287.1"/>
    <property type="molecule type" value="Genomic_DNA"/>
</dbReference>
<organism evidence="4 5">
    <name type="scientific">Apodospora peruviana</name>
    <dbReference type="NCBI Taxonomy" id="516989"/>
    <lineage>
        <taxon>Eukaryota</taxon>
        <taxon>Fungi</taxon>
        <taxon>Dikarya</taxon>
        <taxon>Ascomycota</taxon>
        <taxon>Pezizomycotina</taxon>
        <taxon>Sordariomycetes</taxon>
        <taxon>Sordariomycetidae</taxon>
        <taxon>Sordariales</taxon>
        <taxon>Lasiosphaeriaceae</taxon>
        <taxon>Apodospora</taxon>
    </lineage>
</organism>
<sequence>MNELALEIATIEDARAKLKDMEADSDEAKSLLSTIDRLTEAASKRLLKAMNETTSGITKAKEVKERQALWARIFMALGGGLSLVGPMLIMVLHPTKLTALTTTSCFVTGIAVVLAVFMRDSQPKDVVACTAAYAAVLVVFVRIGGGSSG</sequence>
<dbReference type="AlphaFoldDB" id="A0AAE0HVD3"/>
<evidence type="ECO:0000313" key="4">
    <source>
        <dbReference type="EMBL" id="KAK3313287.1"/>
    </source>
</evidence>
<evidence type="ECO:0000259" key="3">
    <source>
        <dbReference type="Pfam" id="PF20237"/>
    </source>
</evidence>